<accession>X1AZQ7</accession>
<dbReference type="GO" id="GO:0032259">
    <property type="term" value="P:methylation"/>
    <property type="evidence" value="ECO:0007669"/>
    <property type="project" value="UniProtKB-KW"/>
</dbReference>
<evidence type="ECO:0000256" key="1">
    <source>
        <dbReference type="ARBA" id="ARBA00007137"/>
    </source>
</evidence>
<dbReference type="GO" id="GO:0015948">
    <property type="term" value="P:methanogenesis"/>
    <property type="evidence" value="ECO:0007669"/>
    <property type="project" value="InterPro"/>
</dbReference>
<evidence type="ECO:0000256" key="3">
    <source>
        <dbReference type="ARBA" id="ARBA00022679"/>
    </source>
</evidence>
<dbReference type="AlphaFoldDB" id="X1AZQ7"/>
<sequence length="145" mass="15959">VLAGLSGINMVSGPGMLDFESTQSFEKLVIDNEIAGMVMRMVNGITDYGEPFAKDILNDYDANYSLLSHSTTLSLFRKELYISKPINGLQVTNRETREQWKSSGSTSARKRAKGIAEALSIREPRVEINDSLKSELGKIASENLA</sequence>
<comment type="similarity">
    <text evidence="1">Belongs to the trimethylamine methyltransferase family.</text>
</comment>
<organism evidence="4">
    <name type="scientific">marine sediment metagenome</name>
    <dbReference type="NCBI Taxonomy" id="412755"/>
    <lineage>
        <taxon>unclassified sequences</taxon>
        <taxon>metagenomes</taxon>
        <taxon>ecological metagenomes</taxon>
    </lineage>
</organism>
<evidence type="ECO:0000256" key="2">
    <source>
        <dbReference type="ARBA" id="ARBA00022603"/>
    </source>
</evidence>
<keyword evidence="3" id="KW-0808">Transferase</keyword>
<dbReference type="GO" id="GO:0008168">
    <property type="term" value="F:methyltransferase activity"/>
    <property type="evidence" value="ECO:0007669"/>
    <property type="project" value="UniProtKB-KW"/>
</dbReference>
<feature type="non-terminal residue" evidence="4">
    <location>
        <position position="1"/>
    </location>
</feature>
<evidence type="ECO:0008006" key="5">
    <source>
        <dbReference type="Google" id="ProtNLM"/>
    </source>
</evidence>
<evidence type="ECO:0000313" key="4">
    <source>
        <dbReference type="EMBL" id="GAG88819.1"/>
    </source>
</evidence>
<dbReference type="Pfam" id="PF06253">
    <property type="entry name" value="MTTB"/>
    <property type="match status" value="1"/>
</dbReference>
<dbReference type="InterPro" id="IPR038601">
    <property type="entry name" value="MttB-like_sf"/>
</dbReference>
<protein>
    <recommendedName>
        <fullName evidence="5">Trimethylamine methyltransferase</fullName>
    </recommendedName>
</protein>
<gene>
    <name evidence="4" type="ORF">S01H4_27004</name>
</gene>
<name>X1AZQ7_9ZZZZ</name>
<reference evidence="4" key="1">
    <citation type="journal article" date="2014" name="Front. Microbiol.">
        <title>High frequency of phylogenetically diverse reductive dehalogenase-homologous genes in deep subseafloor sedimentary metagenomes.</title>
        <authorList>
            <person name="Kawai M."/>
            <person name="Futagami T."/>
            <person name="Toyoda A."/>
            <person name="Takaki Y."/>
            <person name="Nishi S."/>
            <person name="Hori S."/>
            <person name="Arai W."/>
            <person name="Tsubouchi T."/>
            <person name="Morono Y."/>
            <person name="Uchiyama I."/>
            <person name="Ito T."/>
            <person name="Fujiyama A."/>
            <person name="Inagaki F."/>
            <person name="Takami H."/>
        </authorList>
    </citation>
    <scope>NUCLEOTIDE SEQUENCE</scope>
    <source>
        <strain evidence="4">Expedition CK06-06</strain>
    </source>
</reference>
<dbReference type="Gene3D" id="3.20.20.480">
    <property type="entry name" value="Trimethylamine methyltransferase-like"/>
    <property type="match status" value="1"/>
</dbReference>
<dbReference type="EMBL" id="BART01013112">
    <property type="protein sequence ID" value="GAG88819.1"/>
    <property type="molecule type" value="Genomic_DNA"/>
</dbReference>
<comment type="caution">
    <text evidence="4">The sequence shown here is derived from an EMBL/GenBank/DDBJ whole genome shotgun (WGS) entry which is preliminary data.</text>
</comment>
<dbReference type="InterPro" id="IPR010426">
    <property type="entry name" value="MTTB_MeTrfase"/>
</dbReference>
<keyword evidence="2" id="KW-0489">Methyltransferase</keyword>
<proteinExistence type="inferred from homology"/>